<dbReference type="PROSITE" id="PS50110">
    <property type="entry name" value="RESPONSE_REGULATORY"/>
    <property type="match status" value="1"/>
</dbReference>
<name>A0A3B1CNJ5_9ZZZZ</name>
<evidence type="ECO:0000259" key="1">
    <source>
        <dbReference type="PROSITE" id="PS50110"/>
    </source>
</evidence>
<accession>A0A3B1CNJ5</accession>
<protein>
    <recommendedName>
        <fullName evidence="1">Response regulatory domain-containing protein</fullName>
    </recommendedName>
</protein>
<dbReference type="AlphaFoldDB" id="A0A3B1CNJ5"/>
<dbReference type="SUPFAM" id="SSF52172">
    <property type="entry name" value="CheY-like"/>
    <property type="match status" value="1"/>
</dbReference>
<feature type="non-terminal residue" evidence="2">
    <location>
        <position position="54"/>
    </location>
</feature>
<sequence length="54" mass="5852">MRILIADDEVVGGLVLNRFLSPYASCDTVENGLDAVEAFKSAWNSGTPYDAVFL</sequence>
<proteinExistence type="predicted"/>
<dbReference type="InterPro" id="IPR011006">
    <property type="entry name" value="CheY-like_superfamily"/>
</dbReference>
<feature type="domain" description="Response regulatory" evidence="1">
    <location>
        <begin position="2"/>
        <end position="54"/>
    </location>
</feature>
<dbReference type="InterPro" id="IPR001789">
    <property type="entry name" value="Sig_transdc_resp-reg_receiver"/>
</dbReference>
<organism evidence="2">
    <name type="scientific">hydrothermal vent metagenome</name>
    <dbReference type="NCBI Taxonomy" id="652676"/>
    <lineage>
        <taxon>unclassified sequences</taxon>
        <taxon>metagenomes</taxon>
        <taxon>ecological metagenomes</taxon>
    </lineage>
</organism>
<evidence type="ECO:0000313" key="2">
    <source>
        <dbReference type="EMBL" id="VAX24220.1"/>
    </source>
</evidence>
<dbReference type="Gene3D" id="3.40.50.2300">
    <property type="match status" value="1"/>
</dbReference>
<reference evidence="2" key="1">
    <citation type="submission" date="2018-06" db="EMBL/GenBank/DDBJ databases">
        <authorList>
            <person name="Zhirakovskaya E."/>
        </authorList>
    </citation>
    <scope>NUCLEOTIDE SEQUENCE</scope>
</reference>
<gene>
    <name evidence="2" type="ORF">MNBD_NITROSPINAE01-33</name>
</gene>
<dbReference type="GO" id="GO:0000160">
    <property type="term" value="P:phosphorelay signal transduction system"/>
    <property type="evidence" value="ECO:0007669"/>
    <property type="project" value="InterPro"/>
</dbReference>
<dbReference type="EMBL" id="UOGC01000162">
    <property type="protein sequence ID" value="VAX24220.1"/>
    <property type="molecule type" value="Genomic_DNA"/>
</dbReference>